<dbReference type="AlphaFoldDB" id="A0A1T4TNT6"/>
<reference evidence="3" key="1">
    <citation type="submission" date="2017-02" db="EMBL/GenBank/DDBJ databases">
        <authorList>
            <person name="Varghese N."/>
            <person name="Submissions S."/>
        </authorList>
    </citation>
    <scope>NUCLEOTIDE SEQUENCE [LARGE SCALE GENOMIC DNA]</scope>
    <source>
        <strain evidence="3">ATCC 27094</strain>
    </source>
</reference>
<keyword evidence="3" id="KW-1185">Reference proteome</keyword>
<evidence type="ECO:0000313" key="2">
    <source>
        <dbReference type="EMBL" id="SKA41839.1"/>
    </source>
</evidence>
<evidence type="ECO:0000313" key="3">
    <source>
        <dbReference type="Proteomes" id="UP000190092"/>
    </source>
</evidence>
<proteinExistence type="predicted"/>
<accession>A0A1T4TNT6</accession>
<dbReference type="Proteomes" id="UP000190092">
    <property type="component" value="Unassembled WGS sequence"/>
</dbReference>
<dbReference type="STRING" id="225324.SAMN02745126_06541"/>
<name>A0A1T4TNT6_9HYPH</name>
<evidence type="ECO:0000256" key="1">
    <source>
        <dbReference type="SAM" id="MobiDB-lite"/>
    </source>
</evidence>
<dbReference type="EMBL" id="FUWJ01000023">
    <property type="protein sequence ID" value="SKA41839.1"/>
    <property type="molecule type" value="Genomic_DNA"/>
</dbReference>
<sequence length="132" mass="15184">MEQQWRAGKRDKKKLGSYPSISLAQAREIFKRDHANVIPKGRSIKIAGDTWQGSGSDLFEAYVKTLKDAGKRSWEDTEKGPNKIADTPTHRRRQRTRRLRCVGSNRGSATSFTCFSRPWPRFKAWATFDLKL</sequence>
<protein>
    <submittedName>
        <fullName evidence="2">Uncharacterized protein</fullName>
    </submittedName>
</protein>
<organism evidence="2 3">
    <name type="scientific">Enhydrobacter aerosaccus</name>
    <dbReference type="NCBI Taxonomy" id="225324"/>
    <lineage>
        <taxon>Bacteria</taxon>
        <taxon>Pseudomonadati</taxon>
        <taxon>Pseudomonadota</taxon>
        <taxon>Alphaproteobacteria</taxon>
        <taxon>Hyphomicrobiales</taxon>
        <taxon>Enhydrobacter</taxon>
    </lineage>
</organism>
<feature type="compositionally biased region" description="Basic and acidic residues" evidence="1">
    <location>
        <begin position="70"/>
        <end position="81"/>
    </location>
</feature>
<feature type="region of interest" description="Disordered" evidence="1">
    <location>
        <begin position="70"/>
        <end position="95"/>
    </location>
</feature>
<gene>
    <name evidence="2" type="ORF">SAMN02745126_06541</name>
</gene>